<organism evidence="1 2">
    <name type="scientific">Gordonia phage Lozinak</name>
    <dbReference type="NCBI Taxonomy" id="2041513"/>
    <lineage>
        <taxon>Viruses</taxon>
        <taxon>Duplodnaviria</taxon>
        <taxon>Heunggongvirae</taxon>
        <taxon>Uroviricota</taxon>
        <taxon>Caudoviricetes</taxon>
        <taxon>Smoothievirus</taxon>
        <taxon>Smoothievirus smoothie</taxon>
    </lineage>
</organism>
<name>A0A2D1GG14_9CAUD</name>
<gene>
    <name evidence="1" type="ORF">SEA_LOZINAK_87</name>
</gene>
<accession>A0A2D1GG14</accession>
<sequence>MSHAHLDAVNRCVPPSHYTNGRRNTRHPLGVHSVSSPQLAIGAEATIGSWGYRWTVMGFKIPGPASRETKAIIAREDSRRFPTDGFVGNGRARPLIRTRVRSSLLQSAGK</sequence>
<proteinExistence type="predicted"/>
<dbReference type="Proteomes" id="UP000229365">
    <property type="component" value="Segment"/>
</dbReference>
<evidence type="ECO:0000313" key="1">
    <source>
        <dbReference type="EMBL" id="ATN90713.1"/>
    </source>
</evidence>
<dbReference type="EMBL" id="MF919520">
    <property type="protein sequence ID" value="ATN90713.1"/>
    <property type="molecule type" value="Genomic_DNA"/>
</dbReference>
<protein>
    <submittedName>
        <fullName evidence="1">Uncharacterized protein</fullName>
    </submittedName>
</protein>
<evidence type="ECO:0000313" key="2">
    <source>
        <dbReference type="Proteomes" id="UP000229365"/>
    </source>
</evidence>
<reference evidence="1 2" key="1">
    <citation type="submission" date="2017-09" db="EMBL/GenBank/DDBJ databases">
        <authorList>
            <person name="Dehaven C."/>
            <person name="Grubb S.R."/>
            <person name="Kwon J."/>
            <person name="Mammen S."/>
            <person name="Rathi N."/>
            <person name="Garlena R.A."/>
            <person name="Russell D.A."/>
            <person name="Pope W.H."/>
            <person name="Jacobs-Sera D."/>
            <person name="Hatfull G.F."/>
        </authorList>
    </citation>
    <scope>NUCLEOTIDE SEQUENCE [LARGE SCALE GENOMIC DNA]</scope>
</reference>